<proteinExistence type="predicted"/>
<name>A0A381ZH55_9ZZZZ</name>
<reference evidence="1" key="1">
    <citation type="submission" date="2018-05" db="EMBL/GenBank/DDBJ databases">
        <authorList>
            <person name="Lanie J.A."/>
            <person name="Ng W.-L."/>
            <person name="Kazmierczak K.M."/>
            <person name="Andrzejewski T.M."/>
            <person name="Davidsen T.M."/>
            <person name="Wayne K.J."/>
            <person name="Tettelin H."/>
            <person name="Glass J.I."/>
            <person name="Rusch D."/>
            <person name="Podicherti R."/>
            <person name="Tsui H.-C.T."/>
            <person name="Winkler M.E."/>
        </authorList>
    </citation>
    <scope>NUCLEOTIDE SEQUENCE</scope>
</reference>
<evidence type="ECO:0000313" key="1">
    <source>
        <dbReference type="EMBL" id="SVA88570.1"/>
    </source>
</evidence>
<protein>
    <submittedName>
        <fullName evidence="1">Uncharacterized protein</fullName>
    </submittedName>
</protein>
<organism evidence="1">
    <name type="scientific">marine metagenome</name>
    <dbReference type="NCBI Taxonomy" id="408172"/>
    <lineage>
        <taxon>unclassified sequences</taxon>
        <taxon>metagenomes</taxon>
        <taxon>ecological metagenomes</taxon>
    </lineage>
</organism>
<dbReference type="AlphaFoldDB" id="A0A381ZH55"/>
<sequence length="67" mass="7743">MKKKVLYWIFGVLLFCGWADLVWGQTYTVGDTVDNFGTTICANDSGNWEYDTDGLHKVTWLNIFTSW</sequence>
<dbReference type="EMBL" id="UINC01021303">
    <property type="protein sequence ID" value="SVA88570.1"/>
    <property type="molecule type" value="Genomic_DNA"/>
</dbReference>
<gene>
    <name evidence="1" type="ORF">METZ01_LOCUS141424</name>
</gene>
<accession>A0A381ZH55</accession>